<keyword evidence="2" id="KW-1185">Reference proteome</keyword>
<dbReference type="OrthoDB" id="424610at2759"/>
<evidence type="ECO:0008006" key="3">
    <source>
        <dbReference type="Google" id="ProtNLM"/>
    </source>
</evidence>
<dbReference type="Proteomes" id="UP000305067">
    <property type="component" value="Unassembled WGS sequence"/>
</dbReference>
<evidence type="ECO:0000313" key="2">
    <source>
        <dbReference type="Proteomes" id="UP000305067"/>
    </source>
</evidence>
<gene>
    <name evidence="1" type="ORF">BDV98DRAFT_607504</name>
</gene>
<reference evidence="1 2" key="1">
    <citation type="journal article" date="2019" name="Nat. Ecol. Evol.">
        <title>Megaphylogeny resolves global patterns of mushroom evolution.</title>
        <authorList>
            <person name="Varga T."/>
            <person name="Krizsan K."/>
            <person name="Foldi C."/>
            <person name="Dima B."/>
            <person name="Sanchez-Garcia M."/>
            <person name="Sanchez-Ramirez S."/>
            <person name="Szollosi G.J."/>
            <person name="Szarkandi J.G."/>
            <person name="Papp V."/>
            <person name="Albert L."/>
            <person name="Andreopoulos W."/>
            <person name="Angelini C."/>
            <person name="Antonin V."/>
            <person name="Barry K.W."/>
            <person name="Bougher N.L."/>
            <person name="Buchanan P."/>
            <person name="Buyck B."/>
            <person name="Bense V."/>
            <person name="Catcheside P."/>
            <person name="Chovatia M."/>
            <person name="Cooper J."/>
            <person name="Damon W."/>
            <person name="Desjardin D."/>
            <person name="Finy P."/>
            <person name="Geml J."/>
            <person name="Haridas S."/>
            <person name="Hughes K."/>
            <person name="Justo A."/>
            <person name="Karasinski D."/>
            <person name="Kautmanova I."/>
            <person name="Kiss B."/>
            <person name="Kocsube S."/>
            <person name="Kotiranta H."/>
            <person name="LaButti K.M."/>
            <person name="Lechner B.E."/>
            <person name="Liimatainen K."/>
            <person name="Lipzen A."/>
            <person name="Lukacs Z."/>
            <person name="Mihaltcheva S."/>
            <person name="Morgado L.N."/>
            <person name="Niskanen T."/>
            <person name="Noordeloos M.E."/>
            <person name="Ohm R.A."/>
            <person name="Ortiz-Santana B."/>
            <person name="Ovrebo C."/>
            <person name="Racz N."/>
            <person name="Riley R."/>
            <person name="Savchenko A."/>
            <person name="Shiryaev A."/>
            <person name="Soop K."/>
            <person name="Spirin V."/>
            <person name="Szebenyi C."/>
            <person name="Tomsovsky M."/>
            <person name="Tulloss R.E."/>
            <person name="Uehling J."/>
            <person name="Grigoriev I.V."/>
            <person name="Vagvolgyi C."/>
            <person name="Papp T."/>
            <person name="Martin F.M."/>
            <person name="Miettinen O."/>
            <person name="Hibbett D.S."/>
            <person name="Nagy L.G."/>
        </authorList>
    </citation>
    <scope>NUCLEOTIDE SEQUENCE [LARGE SCALE GENOMIC DNA]</scope>
    <source>
        <strain evidence="1 2">CBS 309.79</strain>
    </source>
</reference>
<dbReference type="STRING" id="1884261.A0A5C3Q650"/>
<name>A0A5C3Q650_9AGAR</name>
<organism evidence="1 2">
    <name type="scientific">Pterulicium gracile</name>
    <dbReference type="NCBI Taxonomy" id="1884261"/>
    <lineage>
        <taxon>Eukaryota</taxon>
        <taxon>Fungi</taxon>
        <taxon>Dikarya</taxon>
        <taxon>Basidiomycota</taxon>
        <taxon>Agaricomycotina</taxon>
        <taxon>Agaricomycetes</taxon>
        <taxon>Agaricomycetidae</taxon>
        <taxon>Agaricales</taxon>
        <taxon>Pleurotineae</taxon>
        <taxon>Pterulaceae</taxon>
        <taxon>Pterulicium</taxon>
    </lineage>
</organism>
<proteinExistence type="predicted"/>
<sequence length="150" mass="16217">MERPCDAESVVIEYIPGREKVPLLQIHGGADATIAYDGGPRRDECLPSIPHDVRTWAGLNNISATSNVSEPLTDNATGYQFGDGEEEGLVTHVYAGDEVGHSWPATIGNPDNGRNGDGPASFNASSVILEFFGEWYGRAQNDTETEYLEC</sequence>
<evidence type="ECO:0000313" key="1">
    <source>
        <dbReference type="EMBL" id="TFK97604.1"/>
    </source>
</evidence>
<dbReference type="AlphaFoldDB" id="A0A5C3Q650"/>
<accession>A0A5C3Q650</accession>
<dbReference type="EMBL" id="ML178846">
    <property type="protein sequence ID" value="TFK97604.1"/>
    <property type="molecule type" value="Genomic_DNA"/>
</dbReference>
<protein>
    <recommendedName>
        <fullName evidence="3">Feruloyl esterase</fullName>
    </recommendedName>
</protein>